<evidence type="ECO:0000313" key="2">
    <source>
        <dbReference type="EMBL" id="BBN12969.1"/>
    </source>
</evidence>
<feature type="region of interest" description="Disordered" evidence="1">
    <location>
        <begin position="1"/>
        <end position="37"/>
    </location>
</feature>
<name>A0AAF6BLT5_MARPO</name>
<evidence type="ECO:0000313" key="3">
    <source>
        <dbReference type="Proteomes" id="UP001162541"/>
    </source>
</evidence>
<dbReference type="EMBL" id="AP019870">
    <property type="protein sequence ID" value="BBN12969.1"/>
    <property type="molecule type" value="Genomic_DNA"/>
</dbReference>
<evidence type="ECO:0000256" key="1">
    <source>
        <dbReference type="SAM" id="MobiDB-lite"/>
    </source>
</evidence>
<accession>A0AAF6BLT5</accession>
<proteinExistence type="predicted"/>
<gene>
    <name evidence="2" type="ORF">Mp_5g24420</name>
</gene>
<protein>
    <submittedName>
        <fullName evidence="2">Uncharacterized protein</fullName>
    </submittedName>
</protein>
<reference evidence="3" key="1">
    <citation type="journal article" date="2020" name="Curr. Biol.">
        <title>Chromatin organization in early land plants reveals an ancestral association between H3K27me3, transposons, and constitutive heterochromatin.</title>
        <authorList>
            <person name="Montgomery S.A."/>
            <person name="Tanizawa Y."/>
            <person name="Galik B."/>
            <person name="Wang N."/>
            <person name="Ito T."/>
            <person name="Mochizuki T."/>
            <person name="Akimcheva S."/>
            <person name="Bowman J.L."/>
            <person name="Cognat V."/>
            <person name="Marechal-Drouard L."/>
            <person name="Ekker H."/>
            <person name="Hong S.F."/>
            <person name="Kohchi T."/>
            <person name="Lin S.S."/>
            <person name="Liu L.D."/>
            <person name="Nakamura Y."/>
            <person name="Valeeva L.R."/>
            <person name="Shakirov E.V."/>
            <person name="Shippen D.E."/>
            <person name="Wei W.L."/>
            <person name="Yagura M."/>
            <person name="Yamaoka S."/>
            <person name="Yamato K.T."/>
            <person name="Liu C."/>
            <person name="Berger F."/>
        </authorList>
    </citation>
    <scope>NUCLEOTIDE SEQUENCE [LARGE SCALE GENOMIC DNA]</scope>
    <source>
        <strain evidence="3">Tak-1</strain>
    </source>
</reference>
<organism evidence="2 3">
    <name type="scientific">Marchantia polymorpha subsp. ruderalis</name>
    <dbReference type="NCBI Taxonomy" id="1480154"/>
    <lineage>
        <taxon>Eukaryota</taxon>
        <taxon>Viridiplantae</taxon>
        <taxon>Streptophyta</taxon>
        <taxon>Embryophyta</taxon>
        <taxon>Marchantiophyta</taxon>
        <taxon>Marchantiopsida</taxon>
        <taxon>Marchantiidae</taxon>
        <taxon>Marchantiales</taxon>
        <taxon>Marchantiaceae</taxon>
        <taxon>Marchantia</taxon>
    </lineage>
</organism>
<sequence length="176" mass="19435">MVMDPFRMVSQGRRQAGRQAGRRQADQGRPSYAKLGPSRDHFVRCSLGTAGWEVVKGRRVPPELYRMSHIVIRFLVPSQTSDLILLAVHPFCCHLLQAGCKRGGCEPRERLGRDKSSGQSVPSLRRLHVKDARLYSDRLLLSLPAAPCASSSSACSAPFRSFVRPFAPLAAVVLKP</sequence>
<dbReference type="Proteomes" id="UP001162541">
    <property type="component" value="Chromosome 5"/>
</dbReference>
<dbReference type="AlphaFoldDB" id="A0AAF6BLT5"/>